<accession>A0AAF0BK50</accession>
<evidence type="ECO:0000313" key="2">
    <source>
        <dbReference type="EMBL" id="WCG38400.1"/>
    </source>
</evidence>
<evidence type="ECO:0000313" key="3">
    <source>
        <dbReference type="Proteomes" id="UP001179483"/>
    </source>
</evidence>
<sequence length="171" mass="20320">MKYIILVFGIVYIYRIFIHSFRFRETLIMINLYADQLDVFGEIIDERSIKATDFYPLIEKNPKFNSLSDGLYWNSKIDYGMSIRNLLEGISMNQVILMKLRDKLNFGFREVLNPLNTLIYLFQLPGKLFKSMGLKLSKRSQIIISIFTYLFTYFLAMFQAEIKQLILSMFR</sequence>
<proteinExistence type="predicted"/>
<dbReference type="RefSeq" id="WP_271736426.1">
    <property type="nucleotide sequence ID" value="NZ_CP116590.1"/>
</dbReference>
<evidence type="ECO:0000256" key="1">
    <source>
        <dbReference type="SAM" id="Phobius"/>
    </source>
</evidence>
<name>A0AAF0BK50_9LACT</name>
<protein>
    <submittedName>
        <fullName evidence="2">Uncharacterized protein</fullName>
    </submittedName>
</protein>
<reference evidence="2" key="1">
    <citation type="submission" date="2023-01" db="EMBL/GenBank/DDBJ databases">
        <title>Oxazolidinone resistance genes in florfenicol resistant enterococci from beef cattle and veal calves at slaughter.</title>
        <authorList>
            <person name="Biggel M."/>
        </authorList>
    </citation>
    <scope>NUCLEOTIDE SEQUENCE</scope>
    <source>
        <strain evidence="2">K79-1</strain>
    </source>
</reference>
<gene>
    <name evidence="2" type="ORF">PML80_03505</name>
</gene>
<keyword evidence="1" id="KW-0812">Transmembrane</keyword>
<dbReference type="AlphaFoldDB" id="A0AAF0BK50"/>
<keyword evidence="1" id="KW-1133">Transmembrane helix</keyword>
<dbReference type="Proteomes" id="UP001179483">
    <property type="component" value="Chromosome"/>
</dbReference>
<keyword evidence="1" id="KW-0472">Membrane</keyword>
<feature type="transmembrane region" description="Helical" evidence="1">
    <location>
        <begin position="142"/>
        <end position="160"/>
    </location>
</feature>
<dbReference type="EMBL" id="CP116590">
    <property type="protein sequence ID" value="WCG38400.1"/>
    <property type="molecule type" value="Genomic_DNA"/>
</dbReference>
<organism evidence="2 3">
    <name type="scientific">Aerococcus urinaeequi</name>
    <dbReference type="NCBI Taxonomy" id="51665"/>
    <lineage>
        <taxon>Bacteria</taxon>
        <taxon>Bacillati</taxon>
        <taxon>Bacillota</taxon>
        <taxon>Bacilli</taxon>
        <taxon>Lactobacillales</taxon>
        <taxon>Aerococcaceae</taxon>
        <taxon>Aerococcus</taxon>
    </lineage>
</organism>
<feature type="transmembrane region" description="Helical" evidence="1">
    <location>
        <begin position="6"/>
        <end position="23"/>
    </location>
</feature>